<organism evidence="2 3">
    <name type="scientific">Dinoroseobacter shibae (strain DSM 16493 / NCIMB 14021 / DFL 12)</name>
    <dbReference type="NCBI Taxonomy" id="398580"/>
    <lineage>
        <taxon>Bacteria</taxon>
        <taxon>Pseudomonadati</taxon>
        <taxon>Pseudomonadota</taxon>
        <taxon>Alphaproteobacteria</taxon>
        <taxon>Rhodobacterales</taxon>
        <taxon>Roseobacteraceae</taxon>
        <taxon>Dinoroseobacter</taxon>
    </lineage>
</organism>
<dbReference type="HOGENOM" id="CLU_1710366_0_0_5"/>
<gene>
    <name evidence="2" type="ordered locus">Dshi_0935</name>
</gene>
<accession>A8LRX3</accession>
<evidence type="ECO:0000256" key="1">
    <source>
        <dbReference type="SAM" id="MobiDB-lite"/>
    </source>
</evidence>
<reference evidence="3" key="1">
    <citation type="journal article" date="2010" name="ISME J.">
        <title>The complete genome sequence of the algal symbiont Dinoroseobacter shibae: a hitchhiker's guide to life in the sea.</title>
        <authorList>
            <person name="Wagner-Dobler I."/>
            <person name="Ballhausen B."/>
            <person name="Berger M."/>
            <person name="Brinkhoff T."/>
            <person name="Buchholz I."/>
            <person name="Bunk B."/>
            <person name="Cypionka H."/>
            <person name="Daniel R."/>
            <person name="Drepper T."/>
            <person name="Gerdts G."/>
            <person name="Hahnke S."/>
            <person name="Han C."/>
            <person name="Jahn D."/>
            <person name="Kalhoefer D."/>
            <person name="Kiss H."/>
            <person name="Klenk H.P."/>
            <person name="Kyrpides N."/>
            <person name="Liebl W."/>
            <person name="Liesegang H."/>
            <person name="Meincke L."/>
            <person name="Pati A."/>
            <person name="Petersen J."/>
            <person name="Piekarski T."/>
            <person name="Pommerenke C."/>
            <person name="Pradella S."/>
            <person name="Pukall R."/>
            <person name="Rabus R."/>
            <person name="Stackebrandt E."/>
            <person name="Thole S."/>
            <person name="Thompson L."/>
            <person name="Tielen P."/>
            <person name="Tomasch J."/>
            <person name="von Jan M."/>
            <person name="Wanphrut N."/>
            <person name="Wichels A."/>
            <person name="Zech H."/>
            <person name="Simon M."/>
        </authorList>
    </citation>
    <scope>NUCLEOTIDE SEQUENCE [LARGE SCALE GENOMIC DNA]</scope>
    <source>
        <strain evidence="3">DSM 16493 / NCIMB 14021 / DFL 12</strain>
    </source>
</reference>
<protein>
    <submittedName>
        <fullName evidence="2">Uncharacterized protein</fullName>
    </submittedName>
</protein>
<sequence length="153" mass="16804">MEKRGHPAAARLPDRQQPAMGSHPVAGDPPDLRQGLRSRGHRQSVRSGPGARGADRTPGLHRHHPRRVRGHGALFSEDRSLDLGLSSVDVTVPPAHVLGALERPLTLAPDPRTEFALVNPTLYGTVHAFADEIDRHLAQRPRYSREMLVFVHG</sequence>
<feature type="compositionally biased region" description="Basic residues" evidence="1">
    <location>
        <begin position="59"/>
        <end position="70"/>
    </location>
</feature>
<keyword evidence="3" id="KW-1185">Reference proteome</keyword>
<evidence type="ECO:0000313" key="3">
    <source>
        <dbReference type="Proteomes" id="UP000006833"/>
    </source>
</evidence>
<dbReference type="KEGG" id="dsh:Dshi_0935"/>
<dbReference type="AlphaFoldDB" id="A8LRX3"/>
<dbReference type="eggNOG" id="COG4782">
    <property type="taxonomic scope" value="Bacteria"/>
</dbReference>
<dbReference type="STRING" id="398580.Dshi_0935"/>
<feature type="region of interest" description="Disordered" evidence="1">
    <location>
        <begin position="1"/>
        <end position="74"/>
    </location>
</feature>
<proteinExistence type="predicted"/>
<dbReference type="Proteomes" id="UP000006833">
    <property type="component" value="Chromosome"/>
</dbReference>
<evidence type="ECO:0000313" key="2">
    <source>
        <dbReference type="EMBL" id="ABV92680.1"/>
    </source>
</evidence>
<dbReference type="EMBL" id="CP000830">
    <property type="protein sequence ID" value="ABV92680.1"/>
    <property type="molecule type" value="Genomic_DNA"/>
</dbReference>
<name>A8LRX3_DINSH</name>